<keyword evidence="1" id="KW-1133">Transmembrane helix</keyword>
<sequence>MYTKENNFFKILEEGQKVDIVKYIDYMSAFQAGAIATFSCSTKDTFDGKTVSELRYEAYVPMALRYLSLICTYARSNWNTHKISFLINELKVSVPIRKKEVYANVEIWKRIMSFWRKDWSLRIRDWRMQRQERQFGEEHPLFWLLVASITLFFVFSQ</sequence>
<keyword evidence="3" id="KW-1185">Reference proteome</keyword>
<dbReference type="OrthoDB" id="5531344at2759"/>
<protein>
    <submittedName>
        <fullName evidence="2">Uncharacterized protein</fullName>
    </submittedName>
</protein>
<dbReference type="AlphaFoldDB" id="A0A8X7RPW3"/>
<gene>
    <name evidence="2" type="ORF">Bca52824_039698</name>
</gene>
<organism evidence="2 3">
    <name type="scientific">Brassica carinata</name>
    <name type="common">Ethiopian mustard</name>
    <name type="synonym">Abyssinian cabbage</name>
    <dbReference type="NCBI Taxonomy" id="52824"/>
    <lineage>
        <taxon>Eukaryota</taxon>
        <taxon>Viridiplantae</taxon>
        <taxon>Streptophyta</taxon>
        <taxon>Embryophyta</taxon>
        <taxon>Tracheophyta</taxon>
        <taxon>Spermatophyta</taxon>
        <taxon>Magnoliopsida</taxon>
        <taxon>eudicotyledons</taxon>
        <taxon>Gunneridae</taxon>
        <taxon>Pentapetalae</taxon>
        <taxon>rosids</taxon>
        <taxon>malvids</taxon>
        <taxon>Brassicales</taxon>
        <taxon>Brassicaceae</taxon>
        <taxon>Brassiceae</taxon>
        <taxon>Brassica</taxon>
    </lineage>
</organism>
<evidence type="ECO:0000313" key="3">
    <source>
        <dbReference type="Proteomes" id="UP000886595"/>
    </source>
</evidence>
<dbReference type="Proteomes" id="UP000886595">
    <property type="component" value="Unassembled WGS sequence"/>
</dbReference>
<dbReference type="PANTHER" id="PTHR23404">
    <property type="entry name" value="MOLYBDOPTERIN SYNTHASE RELATED"/>
    <property type="match status" value="1"/>
</dbReference>
<name>A0A8X7RPW3_BRACI</name>
<dbReference type="InterPro" id="IPR036563">
    <property type="entry name" value="MoaE_sf"/>
</dbReference>
<evidence type="ECO:0000256" key="1">
    <source>
        <dbReference type="SAM" id="Phobius"/>
    </source>
</evidence>
<dbReference type="EMBL" id="JAAMPC010000009">
    <property type="protein sequence ID" value="KAG2293029.1"/>
    <property type="molecule type" value="Genomic_DNA"/>
</dbReference>
<comment type="caution">
    <text evidence="2">The sequence shown here is derived from an EMBL/GenBank/DDBJ whole genome shotgun (WGS) entry which is preliminary data.</text>
</comment>
<accession>A0A8X7RPW3</accession>
<keyword evidence="1" id="KW-0472">Membrane</keyword>
<evidence type="ECO:0000313" key="2">
    <source>
        <dbReference type="EMBL" id="KAG2293029.1"/>
    </source>
</evidence>
<dbReference type="Pfam" id="PF02391">
    <property type="entry name" value="MoaE"/>
    <property type="match status" value="1"/>
</dbReference>
<feature type="transmembrane region" description="Helical" evidence="1">
    <location>
        <begin position="140"/>
        <end position="156"/>
    </location>
</feature>
<keyword evidence="1" id="KW-0812">Transmembrane</keyword>
<dbReference type="Gene3D" id="3.90.1170.40">
    <property type="entry name" value="Molybdopterin biosynthesis MoaE subunit"/>
    <property type="match status" value="1"/>
</dbReference>
<dbReference type="InterPro" id="IPR003448">
    <property type="entry name" value="Mopterin_biosynth_MoaE"/>
</dbReference>
<dbReference type="SUPFAM" id="SSF54690">
    <property type="entry name" value="Molybdopterin synthase subunit MoaE"/>
    <property type="match status" value="1"/>
</dbReference>
<dbReference type="GO" id="GO:0006777">
    <property type="term" value="P:Mo-molybdopterin cofactor biosynthetic process"/>
    <property type="evidence" value="ECO:0007669"/>
    <property type="project" value="InterPro"/>
</dbReference>
<reference evidence="2 3" key="1">
    <citation type="submission" date="2020-02" db="EMBL/GenBank/DDBJ databases">
        <authorList>
            <person name="Ma Q."/>
            <person name="Huang Y."/>
            <person name="Song X."/>
            <person name="Pei D."/>
        </authorList>
    </citation>
    <scope>NUCLEOTIDE SEQUENCE [LARGE SCALE GENOMIC DNA]</scope>
    <source>
        <strain evidence="2">Sxm20200214</strain>
        <tissue evidence="2">Leaf</tissue>
    </source>
</reference>
<proteinExistence type="predicted"/>